<name>A0ABW9KJY7_9BACT</name>
<keyword evidence="7" id="KW-0448">Lipopolysaccharide biosynthesis</keyword>
<feature type="transmembrane region" description="Helical" evidence="12">
    <location>
        <begin position="130"/>
        <end position="150"/>
    </location>
</feature>
<evidence type="ECO:0000256" key="8">
    <source>
        <dbReference type="ARBA" id="ARBA00022989"/>
    </source>
</evidence>
<feature type="transmembrane region" description="Helical" evidence="12">
    <location>
        <begin position="103"/>
        <end position="123"/>
    </location>
</feature>
<dbReference type="InterPro" id="IPR000390">
    <property type="entry name" value="Small_drug/metabolite_transptr"/>
</dbReference>
<evidence type="ECO:0000256" key="7">
    <source>
        <dbReference type="ARBA" id="ARBA00022985"/>
    </source>
</evidence>
<feature type="transmembrane region" description="Helical" evidence="12">
    <location>
        <begin position="34"/>
        <end position="51"/>
    </location>
</feature>
<keyword evidence="10 12" id="KW-0472">Membrane</keyword>
<reference evidence="14 15" key="1">
    <citation type="submission" date="2024-12" db="EMBL/GenBank/DDBJ databases">
        <authorList>
            <person name="Lee Y."/>
        </authorList>
    </citation>
    <scope>NUCLEOTIDE SEQUENCE [LARGE SCALE GENOMIC DNA]</scope>
    <source>
        <strain evidence="14 15">03SUJ4</strain>
    </source>
</reference>
<dbReference type="InterPro" id="IPR000620">
    <property type="entry name" value="EamA_dom"/>
</dbReference>
<evidence type="ECO:0000256" key="3">
    <source>
        <dbReference type="ARBA" id="ARBA00022516"/>
    </source>
</evidence>
<sequence>MPDPAAKTSEAGTSVPASAFPASQGSHRLAPSQYLVLVFIMLGASIGDGLLSKGMRQVGPVTLADPLALVHALINPWVSCGIAVLLSFMGSYMTALSWADLTFVQPATALGNVVTALIGRVWLHEAISPMRWLGVILIVLGVGFVANGPAKTEHPLLTGSEQAST</sequence>
<keyword evidence="15" id="KW-1185">Reference proteome</keyword>
<organism evidence="14 15">
    <name type="scientific">Terriglobus aquaticus</name>
    <dbReference type="NCBI Taxonomy" id="940139"/>
    <lineage>
        <taxon>Bacteria</taxon>
        <taxon>Pseudomonadati</taxon>
        <taxon>Acidobacteriota</taxon>
        <taxon>Terriglobia</taxon>
        <taxon>Terriglobales</taxon>
        <taxon>Acidobacteriaceae</taxon>
        <taxon>Terriglobus</taxon>
    </lineage>
</organism>
<keyword evidence="3" id="KW-0444">Lipid biosynthesis</keyword>
<evidence type="ECO:0000256" key="11">
    <source>
        <dbReference type="SAM" id="MobiDB-lite"/>
    </source>
</evidence>
<evidence type="ECO:0000256" key="12">
    <source>
        <dbReference type="SAM" id="Phobius"/>
    </source>
</evidence>
<keyword evidence="5" id="KW-0441">Lipid A biosynthesis</keyword>
<proteinExistence type="predicted"/>
<dbReference type="Proteomes" id="UP001634747">
    <property type="component" value="Unassembled WGS sequence"/>
</dbReference>
<accession>A0ABW9KJY7</accession>
<feature type="transmembrane region" description="Helical" evidence="12">
    <location>
        <begin position="72"/>
        <end position="91"/>
    </location>
</feature>
<feature type="domain" description="EamA" evidence="13">
    <location>
        <begin position="77"/>
        <end position="145"/>
    </location>
</feature>
<dbReference type="InterPro" id="IPR037185">
    <property type="entry name" value="EmrE-like"/>
</dbReference>
<keyword evidence="6 12" id="KW-0812">Transmembrane</keyword>
<dbReference type="EMBL" id="JBJYXY010000001">
    <property type="protein sequence ID" value="MFN2976100.1"/>
    <property type="molecule type" value="Genomic_DNA"/>
</dbReference>
<evidence type="ECO:0000313" key="15">
    <source>
        <dbReference type="Proteomes" id="UP001634747"/>
    </source>
</evidence>
<comment type="subcellular location">
    <subcellularLocation>
        <location evidence="1">Cell membrane</location>
        <topology evidence="1">Multi-pass membrane protein</topology>
    </subcellularLocation>
</comment>
<keyword evidence="9" id="KW-0443">Lipid metabolism</keyword>
<evidence type="ECO:0000256" key="1">
    <source>
        <dbReference type="ARBA" id="ARBA00004651"/>
    </source>
</evidence>
<dbReference type="SUPFAM" id="SSF103481">
    <property type="entry name" value="Multidrug resistance efflux transporter EmrE"/>
    <property type="match status" value="1"/>
</dbReference>
<dbReference type="PANTHER" id="PTHR30561">
    <property type="entry name" value="SMR FAMILY PROTON-DEPENDENT DRUG EFFLUX TRANSPORTER SUGE"/>
    <property type="match status" value="1"/>
</dbReference>
<evidence type="ECO:0000256" key="4">
    <source>
        <dbReference type="ARBA" id="ARBA00022519"/>
    </source>
</evidence>
<evidence type="ECO:0000259" key="13">
    <source>
        <dbReference type="Pfam" id="PF00892"/>
    </source>
</evidence>
<keyword evidence="2" id="KW-1003">Cell membrane</keyword>
<comment type="caution">
    <text evidence="14">The sequence shown here is derived from an EMBL/GenBank/DDBJ whole genome shotgun (WGS) entry which is preliminary data.</text>
</comment>
<dbReference type="PANTHER" id="PTHR30561:SF9">
    <property type="entry name" value="4-AMINO-4-DEOXY-L-ARABINOSE-PHOSPHOUNDECAPRENOL FLIPPASE SUBUNIT ARNF-RELATED"/>
    <property type="match status" value="1"/>
</dbReference>
<keyword evidence="4" id="KW-0997">Cell inner membrane</keyword>
<evidence type="ECO:0000256" key="10">
    <source>
        <dbReference type="ARBA" id="ARBA00023136"/>
    </source>
</evidence>
<keyword evidence="8 12" id="KW-1133">Transmembrane helix</keyword>
<gene>
    <name evidence="14" type="ORF">ACK2TP_10025</name>
</gene>
<feature type="compositionally biased region" description="Polar residues" evidence="11">
    <location>
        <begin position="10"/>
        <end position="25"/>
    </location>
</feature>
<evidence type="ECO:0000256" key="9">
    <source>
        <dbReference type="ARBA" id="ARBA00023098"/>
    </source>
</evidence>
<dbReference type="Pfam" id="PF00892">
    <property type="entry name" value="EamA"/>
    <property type="match status" value="1"/>
</dbReference>
<dbReference type="Gene3D" id="1.10.3730.20">
    <property type="match status" value="1"/>
</dbReference>
<evidence type="ECO:0000313" key="14">
    <source>
        <dbReference type="EMBL" id="MFN2976100.1"/>
    </source>
</evidence>
<protein>
    <submittedName>
        <fullName evidence="14">DMT family transporter</fullName>
    </submittedName>
</protein>
<evidence type="ECO:0000256" key="6">
    <source>
        <dbReference type="ARBA" id="ARBA00022692"/>
    </source>
</evidence>
<evidence type="ECO:0000256" key="5">
    <source>
        <dbReference type="ARBA" id="ARBA00022556"/>
    </source>
</evidence>
<evidence type="ECO:0000256" key="2">
    <source>
        <dbReference type="ARBA" id="ARBA00022475"/>
    </source>
</evidence>
<feature type="region of interest" description="Disordered" evidence="11">
    <location>
        <begin position="1"/>
        <end position="25"/>
    </location>
</feature>
<dbReference type="RefSeq" id="WP_263412409.1">
    <property type="nucleotide sequence ID" value="NZ_BAABBH010000001.1"/>
</dbReference>